<reference evidence="1 2" key="1">
    <citation type="submission" date="2019-05" db="EMBL/GenBank/DDBJ databases">
        <title>Another draft genome of Portunus trituberculatus and its Hox gene families provides insights of decapod evolution.</title>
        <authorList>
            <person name="Jeong J.-H."/>
            <person name="Song I."/>
            <person name="Kim S."/>
            <person name="Choi T."/>
            <person name="Kim D."/>
            <person name="Ryu S."/>
            <person name="Kim W."/>
        </authorList>
    </citation>
    <scope>NUCLEOTIDE SEQUENCE [LARGE SCALE GENOMIC DNA]</scope>
    <source>
        <tissue evidence="1">Muscle</tissue>
    </source>
</reference>
<comment type="caution">
    <text evidence="1">The sequence shown here is derived from an EMBL/GenBank/DDBJ whole genome shotgun (WGS) entry which is preliminary data.</text>
</comment>
<dbReference type="Proteomes" id="UP000324222">
    <property type="component" value="Unassembled WGS sequence"/>
</dbReference>
<sequence length="115" mass="12759">MIHPDSLVDISKDSRLSMTQDEADGWLKKLRECGVSDELGVCIENTGRNGYFREKCSPIQNVAFEQRSAIESQVPIPLHAPYICSPTIDYCPAASSPYGHTHSQSKAVICNVNKY</sequence>
<gene>
    <name evidence="1" type="ORF">E2C01_096320</name>
</gene>
<organism evidence="1 2">
    <name type="scientific">Portunus trituberculatus</name>
    <name type="common">Swimming crab</name>
    <name type="synonym">Neptunus trituberculatus</name>
    <dbReference type="NCBI Taxonomy" id="210409"/>
    <lineage>
        <taxon>Eukaryota</taxon>
        <taxon>Metazoa</taxon>
        <taxon>Ecdysozoa</taxon>
        <taxon>Arthropoda</taxon>
        <taxon>Crustacea</taxon>
        <taxon>Multicrustacea</taxon>
        <taxon>Malacostraca</taxon>
        <taxon>Eumalacostraca</taxon>
        <taxon>Eucarida</taxon>
        <taxon>Decapoda</taxon>
        <taxon>Pleocyemata</taxon>
        <taxon>Brachyura</taxon>
        <taxon>Eubrachyura</taxon>
        <taxon>Portunoidea</taxon>
        <taxon>Portunidae</taxon>
        <taxon>Portuninae</taxon>
        <taxon>Portunus</taxon>
    </lineage>
</organism>
<dbReference type="EMBL" id="VSRR010124567">
    <property type="protein sequence ID" value="MPD00820.1"/>
    <property type="molecule type" value="Genomic_DNA"/>
</dbReference>
<proteinExistence type="predicted"/>
<keyword evidence="2" id="KW-1185">Reference proteome</keyword>
<dbReference type="AlphaFoldDB" id="A0A5B7K1F4"/>
<accession>A0A5B7K1F4</accession>
<name>A0A5B7K1F4_PORTR</name>
<evidence type="ECO:0000313" key="1">
    <source>
        <dbReference type="EMBL" id="MPD00820.1"/>
    </source>
</evidence>
<protein>
    <submittedName>
        <fullName evidence="1">Uncharacterized protein</fullName>
    </submittedName>
</protein>
<evidence type="ECO:0000313" key="2">
    <source>
        <dbReference type="Proteomes" id="UP000324222"/>
    </source>
</evidence>